<reference evidence="1 2" key="1">
    <citation type="submission" date="2019-05" db="EMBL/GenBank/DDBJ databases">
        <title>Another draft genome of Portunus trituberculatus and its Hox gene families provides insights of decapod evolution.</title>
        <authorList>
            <person name="Jeong J.-H."/>
            <person name="Song I."/>
            <person name="Kim S."/>
            <person name="Choi T."/>
            <person name="Kim D."/>
            <person name="Ryu S."/>
            <person name="Kim W."/>
        </authorList>
    </citation>
    <scope>NUCLEOTIDE SEQUENCE [LARGE SCALE GENOMIC DNA]</scope>
    <source>
        <tissue evidence="1">Muscle</tissue>
    </source>
</reference>
<dbReference type="EMBL" id="VSRR010017724">
    <property type="protein sequence ID" value="MPC60619.1"/>
    <property type="molecule type" value="Genomic_DNA"/>
</dbReference>
<proteinExistence type="predicted"/>
<protein>
    <submittedName>
        <fullName evidence="1">Uncharacterized protein</fullName>
    </submittedName>
</protein>
<dbReference type="Proteomes" id="UP000324222">
    <property type="component" value="Unassembled WGS sequence"/>
</dbReference>
<gene>
    <name evidence="1" type="ORF">E2C01_054672</name>
</gene>
<evidence type="ECO:0000313" key="2">
    <source>
        <dbReference type="Proteomes" id="UP000324222"/>
    </source>
</evidence>
<accession>A0A5B7GSM2</accession>
<dbReference type="AlphaFoldDB" id="A0A5B7GSM2"/>
<comment type="caution">
    <text evidence="1">The sequence shown here is derived from an EMBL/GenBank/DDBJ whole genome shotgun (WGS) entry which is preliminary data.</text>
</comment>
<keyword evidence="2" id="KW-1185">Reference proteome</keyword>
<name>A0A5B7GSM2_PORTR</name>
<evidence type="ECO:0000313" key="1">
    <source>
        <dbReference type="EMBL" id="MPC60619.1"/>
    </source>
</evidence>
<organism evidence="1 2">
    <name type="scientific">Portunus trituberculatus</name>
    <name type="common">Swimming crab</name>
    <name type="synonym">Neptunus trituberculatus</name>
    <dbReference type="NCBI Taxonomy" id="210409"/>
    <lineage>
        <taxon>Eukaryota</taxon>
        <taxon>Metazoa</taxon>
        <taxon>Ecdysozoa</taxon>
        <taxon>Arthropoda</taxon>
        <taxon>Crustacea</taxon>
        <taxon>Multicrustacea</taxon>
        <taxon>Malacostraca</taxon>
        <taxon>Eumalacostraca</taxon>
        <taxon>Eucarida</taxon>
        <taxon>Decapoda</taxon>
        <taxon>Pleocyemata</taxon>
        <taxon>Brachyura</taxon>
        <taxon>Eubrachyura</taxon>
        <taxon>Portunoidea</taxon>
        <taxon>Portunidae</taxon>
        <taxon>Portuninae</taxon>
        <taxon>Portunus</taxon>
    </lineage>
</organism>
<sequence>MLRADKVVSVGSSRRPRVGSNPTTCLFGAMSFVECSTRELIWCTKLRRHQEELSAFKYPFPRRQGGRVQLDPCSAVQSNTRNTSMKHLRRYLARVSIHQEGRGRHTIPAARCLK</sequence>